<organism evidence="1 2">
    <name type="scientific">Vibrio cholerae</name>
    <dbReference type="NCBI Taxonomy" id="666"/>
    <lineage>
        <taxon>Bacteria</taxon>
        <taxon>Pseudomonadati</taxon>
        <taxon>Pseudomonadota</taxon>
        <taxon>Gammaproteobacteria</taxon>
        <taxon>Vibrionales</taxon>
        <taxon>Vibrionaceae</taxon>
        <taxon>Vibrio</taxon>
    </lineage>
</organism>
<accession>A0A5Q6PES3</accession>
<evidence type="ECO:0000313" key="2">
    <source>
        <dbReference type="Proteomes" id="UP000323225"/>
    </source>
</evidence>
<dbReference type="AlphaFoldDB" id="A0A5Q6PES3"/>
<comment type="caution">
    <text evidence="1">The sequence shown here is derived from an EMBL/GenBank/DDBJ whole genome shotgun (WGS) entry which is preliminary data.</text>
</comment>
<dbReference type="EMBL" id="VUAA01000023">
    <property type="protein sequence ID" value="KAA1253306.1"/>
    <property type="molecule type" value="Genomic_DNA"/>
</dbReference>
<protein>
    <submittedName>
        <fullName evidence="1">Uncharacterized protein</fullName>
    </submittedName>
</protein>
<gene>
    <name evidence="1" type="ORF">F0M16_18190</name>
</gene>
<sequence length="321" mass="36558">MESEHIASIMINSATSILFKEYESEIEAKKGFKISTRIGSGHRTKCSLKGCNGYLKITYQIGKKIIESKQTSYLELAKWRSSSEIVSKHKFFDGNLTVQTSLAHTVLHEFAHLLDIIRNFTYNPNRKRNNVHGAVFISILEELRQKGLDKKVYDQLMLDPLFRSLKIQDTTNIPAKTYSQENVSKGSFYKVIIEDRIGTFKVLNTNRKTVIGILSYDGSEFIQGKIGYALILSDLDINEVTITFPSALIQEDSIKKGSLFQVKHDGKFYMGKVTSKRNGTISMLVTNNCENFYKMKVRFALLQPLGEETKHINPDCLSRFN</sequence>
<dbReference type="Proteomes" id="UP000323225">
    <property type="component" value="Unassembled WGS sequence"/>
</dbReference>
<evidence type="ECO:0000313" key="1">
    <source>
        <dbReference type="EMBL" id="KAA1253306.1"/>
    </source>
</evidence>
<name>A0A5Q6PES3_VIBCL</name>
<reference evidence="1 2" key="1">
    <citation type="submission" date="2019-09" db="EMBL/GenBank/DDBJ databases">
        <authorList>
            <person name="Kritzky A."/>
            <person name="Schelkanova E.Y."/>
            <person name="Alkhova Z.V."/>
            <person name="Smirnova N.I."/>
        </authorList>
    </citation>
    <scope>NUCLEOTIDE SEQUENCE [LARGE SCALE GENOMIC DNA]</scope>
    <source>
        <strain evidence="1 2">M1526</strain>
    </source>
</reference>
<proteinExistence type="predicted"/>